<dbReference type="AlphaFoldDB" id="A0A1Q5UAL3"/>
<feature type="region of interest" description="Disordered" evidence="1">
    <location>
        <begin position="54"/>
        <end position="79"/>
    </location>
</feature>
<sequence length="159" mass="17963">MENITDEQFQRLLNDIEQSSGPGLFDTFFDPTLLPGNGEDGSFLCFPPLPPIEEEEVPPISDVPPLEEDGYASSIASSAPENDQALTMLWVERLLEQQRVQQEKLNLETLETIRKYHIESLNPWIEHVTETLKNLGCMLEEPPASATDGEFDIKVFDRS</sequence>
<accession>A0A1Q5UAL3</accession>
<evidence type="ECO:0000256" key="1">
    <source>
        <dbReference type="SAM" id="MobiDB-lite"/>
    </source>
</evidence>
<name>A0A1Q5UAL3_9EURO</name>
<proteinExistence type="predicted"/>
<evidence type="ECO:0000313" key="3">
    <source>
        <dbReference type="Proteomes" id="UP000186955"/>
    </source>
</evidence>
<organism evidence="2 3">
    <name type="scientific">Penicillium subrubescens</name>
    <dbReference type="NCBI Taxonomy" id="1316194"/>
    <lineage>
        <taxon>Eukaryota</taxon>
        <taxon>Fungi</taxon>
        <taxon>Dikarya</taxon>
        <taxon>Ascomycota</taxon>
        <taxon>Pezizomycotina</taxon>
        <taxon>Eurotiomycetes</taxon>
        <taxon>Eurotiomycetidae</taxon>
        <taxon>Eurotiales</taxon>
        <taxon>Aspergillaceae</taxon>
        <taxon>Penicillium</taxon>
    </lineage>
</organism>
<reference evidence="2 3" key="1">
    <citation type="submission" date="2016-10" db="EMBL/GenBank/DDBJ databases">
        <title>Genome sequence of the ascomycete fungus Penicillium subrubescens.</title>
        <authorList>
            <person name="De Vries R.P."/>
            <person name="Peng M."/>
            <person name="Dilokpimol A."/>
            <person name="Hilden K."/>
            <person name="Makela M.R."/>
            <person name="Grigoriev I."/>
            <person name="Riley R."/>
            <person name="Granchi Z."/>
        </authorList>
    </citation>
    <scope>NUCLEOTIDE SEQUENCE [LARGE SCALE GENOMIC DNA]</scope>
    <source>
        <strain evidence="2 3">CBS 132785</strain>
    </source>
</reference>
<keyword evidence="3" id="KW-1185">Reference proteome</keyword>
<comment type="caution">
    <text evidence="2">The sequence shown here is derived from an EMBL/GenBank/DDBJ whole genome shotgun (WGS) entry which is preliminary data.</text>
</comment>
<dbReference type="EMBL" id="MNBE01000508">
    <property type="protein sequence ID" value="OKP09512.1"/>
    <property type="molecule type" value="Genomic_DNA"/>
</dbReference>
<evidence type="ECO:0000313" key="2">
    <source>
        <dbReference type="EMBL" id="OKP09512.1"/>
    </source>
</evidence>
<protein>
    <submittedName>
        <fullName evidence="2">Uncharacterized protein</fullName>
    </submittedName>
</protein>
<gene>
    <name evidence="2" type="ORF">PENSUB_5134</name>
</gene>
<dbReference type="Proteomes" id="UP000186955">
    <property type="component" value="Unassembled WGS sequence"/>
</dbReference>